<keyword evidence="6" id="KW-0862">Zinc</keyword>
<dbReference type="Proteomes" id="UP000006039">
    <property type="component" value="Unassembled WGS sequence"/>
</dbReference>
<evidence type="ECO:0000259" key="8">
    <source>
        <dbReference type="Pfam" id="PF01431"/>
    </source>
</evidence>
<evidence type="ECO:0000313" key="12">
    <source>
        <dbReference type="Proteomes" id="UP000006039"/>
    </source>
</evidence>
<name>J3P736_GAET3</name>
<evidence type="ECO:0000256" key="3">
    <source>
        <dbReference type="ARBA" id="ARBA00022670"/>
    </source>
</evidence>
<keyword evidence="7" id="KW-0482">Metalloprotease</keyword>
<evidence type="ECO:0000256" key="2">
    <source>
        <dbReference type="ARBA" id="ARBA00007357"/>
    </source>
</evidence>
<dbReference type="GeneID" id="20349791"/>
<reference evidence="11" key="5">
    <citation type="submission" date="2018-04" db="UniProtKB">
        <authorList>
            <consortium name="EnsemblFungi"/>
        </authorList>
    </citation>
    <scope>IDENTIFICATION</scope>
    <source>
        <strain evidence="11">R3-111a-1</strain>
    </source>
</reference>
<evidence type="ECO:0000256" key="7">
    <source>
        <dbReference type="ARBA" id="ARBA00023049"/>
    </source>
</evidence>
<dbReference type="SUPFAM" id="SSF55486">
    <property type="entry name" value="Metalloproteases ('zincins'), catalytic domain"/>
    <property type="match status" value="1"/>
</dbReference>
<dbReference type="EnsemblFungi" id="EJT72467">
    <property type="protein sequence ID" value="EJT72467"/>
    <property type="gene ID" value="GGTG_09333"/>
</dbReference>
<keyword evidence="4" id="KW-0479">Metal-binding</keyword>
<dbReference type="GO" id="GO:0005886">
    <property type="term" value="C:plasma membrane"/>
    <property type="evidence" value="ECO:0007669"/>
    <property type="project" value="TreeGrafter"/>
</dbReference>
<dbReference type="PANTHER" id="PTHR11733:SF167">
    <property type="entry name" value="FI17812P1-RELATED"/>
    <property type="match status" value="1"/>
</dbReference>
<comment type="similarity">
    <text evidence="2">Belongs to the peptidase M13 family.</text>
</comment>
<organism evidence="10">
    <name type="scientific">Gaeumannomyces tritici (strain R3-111a-1)</name>
    <name type="common">Wheat and barley take-all root rot fungus</name>
    <name type="synonym">Gaeumannomyces graminis var. tritici</name>
    <dbReference type="NCBI Taxonomy" id="644352"/>
    <lineage>
        <taxon>Eukaryota</taxon>
        <taxon>Fungi</taxon>
        <taxon>Dikarya</taxon>
        <taxon>Ascomycota</taxon>
        <taxon>Pezizomycotina</taxon>
        <taxon>Sordariomycetes</taxon>
        <taxon>Sordariomycetidae</taxon>
        <taxon>Magnaporthales</taxon>
        <taxon>Magnaporthaceae</taxon>
        <taxon>Gaeumannomyces</taxon>
    </lineage>
</organism>
<dbReference type="HOGENOM" id="CLU_006187_4_3_1"/>
<dbReference type="InterPro" id="IPR042089">
    <property type="entry name" value="Peptidase_M13_dom_2"/>
</dbReference>
<dbReference type="PROSITE" id="PS51885">
    <property type="entry name" value="NEPRILYSIN"/>
    <property type="match status" value="1"/>
</dbReference>
<reference evidence="10" key="2">
    <citation type="submission" date="2010-07" db="EMBL/GenBank/DDBJ databases">
        <authorList>
            <consortium name="The Broad Institute Genome Sequencing Platform"/>
            <consortium name="Broad Institute Genome Sequencing Center for Infectious Disease"/>
            <person name="Ma L.-J."/>
            <person name="Dead R."/>
            <person name="Young S."/>
            <person name="Zeng Q."/>
            <person name="Koehrsen M."/>
            <person name="Alvarado L."/>
            <person name="Berlin A."/>
            <person name="Chapman S.B."/>
            <person name="Chen Z."/>
            <person name="Freedman E."/>
            <person name="Gellesch M."/>
            <person name="Goldberg J."/>
            <person name="Griggs A."/>
            <person name="Gujja S."/>
            <person name="Heilman E.R."/>
            <person name="Heiman D."/>
            <person name="Hepburn T."/>
            <person name="Howarth C."/>
            <person name="Jen D."/>
            <person name="Larson L."/>
            <person name="Mehta T."/>
            <person name="Neiman D."/>
            <person name="Pearson M."/>
            <person name="Roberts A."/>
            <person name="Saif S."/>
            <person name="Shea T."/>
            <person name="Shenoy N."/>
            <person name="Sisk P."/>
            <person name="Stolte C."/>
            <person name="Sykes S."/>
            <person name="Walk T."/>
            <person name="White J."/>
            <person name="Yandava C."/>
            <person name="Haas B."/>
            <person name="Nusbaum C."/>
            <person name="Birren B."/>
        </authorList>
    </citation>
    <scope>NUCLEOTIDE SEQUENCE</scope>
    <source>
        <strain evidence="10">R3-111a-1</strain>
    </source>
</reference>
<reference evidence="10" key="3">
    <citation type="submission" date="2010-09" db="EMBL/GenBank/DDBJ databases">
        <title>Annotation of Gaeumannomyces graminis var. tritici R3-111a-1.</title>
        <authorList>
            <consortium name="The Broad Institute Genome Sequencing Platform"/>
            <person name="Ma L.-J."/>
            <person name="Dead R."/>
            <person name="Young S.K."/>
            <person name="Zeng Q."/>
            <person name="Gargeya S."/>
            <person name="Fitzgerald M."/>
            <person name="Haas B."/>
            <person name="Abouelleil A."/>
            <person name="Alvarado L."/>
            <person name="Arachchi H.M."/>
            <person name="Berlin A."/>
            <person name="Brown A."/>
            <person name="Chapman S.B."/>
            <person name="Chen Z."/>
            <person name="Dunbar C."/>
            <person name="Freedman E."/>
            <person name="Gearin G."/>
            <person name="Gellesch M."/>
            <person name="Goldberg J."/>
            <person name="Griggs A."/>
            <person name="Gujja S."/>
            <person name="Heiman D."/>
            <person name="Howarth C."/>
            <person name="Larson L."/>
            <person name="Lui A."/>
            <person name="MacDonald P.J.P."/>
            <person name="Mehta T."/>
            <person name="Montmayeur A."/>
            <person name="Murphy C."/>
            <person name="Neiman D."/>
            <person name="Pearson M."/>
            <person name="Priest M."/>
            <person name="Roberts A."/>
            <person name="Saif S."/>
            <person name="Shea T."/>
            <person name="Shenoy N."/>
            <person name="Sisk P."/>
            <person name="Stolte C."/>
            <person name="Sykes S."/>
            <person name="Yandava C."/>
            <person name="Wortman J."/>
            <person name="Nusbaum C."/>
            <person name="Birren B."/>
        </authorList>
    </citation>
    <scope>NUCLEOTIDE SEQUENCE</scope>
    <source>
        <strain evidence="10">R3-111a-1</strain>
    </source>
</reference>
<dbReference type="CDD" id="cd08662">
    <property type="entry name" value="M13"/>
    <property type="match status" value="1"/>
</dbReference>
<evidence type="ECO:0000313" key="11">
    <source>
        <dbReference type="EnsemblFungi" id="EJT72467"/>
    </source>
</evidence>
<accession>J3P736</accession>
<sequence length="697" mass="77114">MRIARAAQTVCTLGVCTDVGSELARHLQVNTTQLDLCAPGNFETWVCDGWRQDHKLRPEQGRMSNDNLLQDRADNIVSTYLNGTNAPIDTPADAESFAKAKAAYSACMNVDAIQNVGVAPIQAMLDEVAALYPADGKETPLQDVLLYLQKLGIFPFIGIGPGRDDKFPLVRLVVVAPKSQLTLSTNFYTDNNTMASYQSAMSKVFAAILPSANARAKAEQLANQVVDFEKAVSAITPPLIDIFDVNKYYNIMSLEETDKLAPSLGMKHVISTLSPTDFKNDRLLTSFPEFIPKVEAIVKTTSKEAIQAYLSWTVVNQFYRYVMAPETEPLRVFNNELQGRDPTAFPARWRTCLNEVSDINGLGWILGRFYTNDHFSGNSLQLMQSIVAYMKTQYANSINSLTWLDGPVRDYALKKLDAVGTLLGFPEKLPVNVSDAESVRAFYAPLKIDDSYFNNSIAAARFSVALPWDQLNTPYDREVFEMTPQTVNAYNNPNSNLIAFPAAILQTPYFHKDLPAYMNFAVTGYTVGHEISHSFDNNGRSFGADGAYGDSWWTNRTNAEYAARSQCFIDQYANFSVPNTDGTPLHLDGQQTLGENIADAGGVDTGFLAWKQYVAEKAPGGVDVTLPGLEAYSHEQMYFIAYANGWCGAARPNALISQVFSDSHSPAQFRVTGPLMNSRHFRETFGCASKEPTCKIW</sequence>
<evidence type="ECO:0000256" key="5">
    <source>
        <dbReference type="ARBA" id="ARBA00022801"/>
    </source>
</evidence>
<dbReference type="eggNOG" id="KOG3624">
    <property type="taxonomic scope" value="Eukaryota"/>
</dbReference>
<dbReference type="RefSeq" id="XP_009225441.1">
    <property type="nucleotide sequence ID" value="XM_009227177.1"/>
</dbReference>
<dbReference type="Pfam" id="PF01431">
    <property type="entry name" value="Peptidase_M13"/>
    <property type="match status" value="1"/>
</dbReference>
<evidence type="ECO:0000256" key="1">
    <source>
        <dbReference type="ARBA" id="ARBA00001947"/>
    </source>
</evidence>
<evidence type="ECO:0000256" key="6">
    <source>
        <dbReference type="ARBA" id="ARBA00022833"/>
    </source>
</evidence>
<evidence type="ECO:0000256" key="4">
    <source>
        <dbReference type="ARBA" id="ARBA00022723"/>
    </source>
</evidence>
<proteinExistence type="inferred from homology"/>
<comment type="cofactor">
    <cofactor evidence="1">
        <name>Zn(2+)</name>
        <dbReference type="ChEBI" id="CHEBI:29105"/>
    </cofactor>
</comment>
<dbReference type="PRINTS" id="PR00786">
    <property type="entry name" value="NEPRILYSIN"/>
</dbReference>
<dbReference type="Gene3D" id="3.40.390.10">
    <property type="entry name" value="Collagenase (Catalytic Domain)"/>
    <property type="match status" value="1"/>
</dbReference>
<dbReference type="STRING" id="644352.J3P736"/>
<dbReference type="EMBL" id="GL385399">
    <property type="protein sequence ID" value="EJT72467.1"/>
    <property type="molecule type" value="Genomic_DNA"/>
</dbReference>
<dbReference type="Pfam" id="PF05649">
    <property type="entry name" value="Peptidase_M13_N"/>
    <property type="match status" value="1"/>
</dbReference>
<keyword evidence="3" id="KW-0645">Protease</keyword>
<evidence type="ECO:0000313" key="10">
    <source>
        <dbReference type="EMBL" id="EJT72467.1"/>
    </source>
</evidence>
<dbReference type="PANTHER" id="PTHR11733">
    <property type="entry name" value="ZINC METALLOPROTEASE FAMILY M13 NEPRILYSIN-RELATED"/>
    <property type="match status" value="1"/>
</dbReference>
<dbReference type="OrthoDB" id="6475849at2759"/>
<gene>
    <name evidence="11" type="primary">20349791</name>
    <name evidence="10" type="ORF">GGTG_09333</name>
</gene>
<reference evidence="12" key="1">
    <citation type="submission" date="2010-07" db="EMBL/GenBank/DDBJ databases">
        <title>The genome sequence of Gaeumannomyces graminis var. tritici strain R3-111a-1.</title>
        <authorList>
            <consortium name="The Broad Institute Genome Sequencing Platform"/>
            <person name="Ma L.-J."/>
            <person name="Dead R."/>
            <person name="Young S."/>
            <person name="Zeng Q."/>
            <person name="Koehrsen M."/>
            <person name="Alvarado L."/>
            <person name="Berlin A."/>
            <person name="Chapman S.B."/>
            <person name="Chen Z."/>
            <person name="Freedman E."/>
            <person name="Gellesch M."/>
            <person name="Goldberg J."/>
            <person name="Griggs A."/>
            <person name="Gujja S."/>
            <person name="Heilman E.R."/>
            <person name="Heiman D."/>
            <person name="Hepburn T."/>
            <person name="Howarth C."/>
            <person name="Jen D."/>
            <person name="Larson L."/>
            <person name="Mehta T."/>
            <person name="Neiman D."/>
            <person name="Pearson M."/>
            <person name="Roberts A."/>
            <person name="Saif S."/>
            <person name="Shea T."/>
            <person name="Shenoy N."/>
            <person name="Sisk P."/>
            <person name="Stolte C."/>
            <person name="Sykes S."/>
            <person name="Walk T."/>
            <person name="White J."/>
            <person name="Yandava C."/>
            <person name="Haas B."/>
            <person name="Nusbaum C."/>
            <person name="Birren B."/>
        </authorList>
    </citation>
    <scope>NUCLEOTIDE SEQUENCE [LARGE SCALE GENOMIC DNA]</scope>
    <source>
        <strain evidence="12">R3-111a-1</strain>
    </source>
</reference>
<keyword evidence="5" id="KW-0378">Hydrolase</keyword>
<protein>
    <recommendedName>
        <fullName evidence="13">Endothelin-converting enzyme 1</fullName>
    </recommendedName>
</protein>
<dbReference type="GO" id="GO:0046872">
    <property type="term" value="F:metal ion binding"/>
    <property type="evidence" value="ECO:0007669"/>
    <property type="project" value="UniProtKB-KW"/>
</dbReference>
<evidence type="ECO:0000259" key="9">
    <source>
        <dbReference type="Pfam" id="PF05649"/>
    </source>
</evidence>
<feature type="domain" description="Peptidase M13 C-terminal" evidence="8">
    <location>
        <begin position="488"/>
        <end position="692"/>
    </location>
</feature>
<evidence type="ECO:0008006" key="13">
    <source>
        <dbReference type="Google" id="ProtNLM"/>
    </source>
</evidence>
<dbReference type="GO" id="GO:0004222">
    <property type="term" value="F:metalloendopeptidase activity"/>
    <property type="evidence" value="ECO:0007669"/>
    <property type="project" value="InterPro"/>
</dbReference>
<dbReference type="InterPro" id="IPR018497">
    <property type="entry name" value="Peptidase_M13_C"/>
</dbReference>
<dbReference type="InterPro" id="IPR000718">
    <property type="entry name" value="Peptidase_M13"/>
</dbReference>
<dbReference type="InterPro" id="IPR024079">
    <property type="entry name" value="MetalloPept_cat_dom_sf"/>
</dbReference>
<keyword evidence="12" id="KW-1185">Reference proteome</keyword>
<feature type="domain" description="Peptidase M13 N-terminal" evidence="9">
    <location>
        <begin position="41"/>
        <end position="426"/>
    </location>
</feature>
<dbReference type="VEuPathDB" id="FungiDB:GGTG_09333"/>
<dbReference type="Gene3D" id="1.10.1380.10">
    <property type="entry name" value="Neutral endopeptidase , domain2"/>
    <property type="match status" value="1"/>
</dbReference>
<dbReference type="AlphaFoldDB" id="J3P736"/>
<reference evidence="11" key="4">
    <citation type="journal article" date="2015" name="G3 (Bethesda)">
        <title>Genome sequences of three phytopathogenic species of the Magnaporthaceae family of fungi.</title>
        <authorList>
            <person name="Okagaki L.H."/>
            <person name="Nunes C.C."/>
            <person name="Sailsbery J."/>
            <person name="Clay B."/>
            <person name="Brown D."/>
            <person name="John T."/>
            <person name="Oh Y."/>
            <person name="Young N."/>
            <person name="Fitzgerald M."/>
            <person name="Haas B.J."/>
            <person name="Zeng Q."/>
            <person name="Young S."/>
            <person name="Adiconis X."/>
            <person name="Fan L."/>
            <person name="Levin J.Z."/>
            <person name="Mitchell T.K."/>
            <person name="Okubara P.A."/>
            <person name="Farman M.L."/>
            <person name="Kohn L.M."/>
            <person name="Birren B."/>
            <person name="Ma L.-J."/>
            <person name="Dean R.A."/>
        </authorList>
    </citation>
    <scope>NUCLEOTIDE SEQUENCE</scope>
    <source>
        <strain evidence="11">R3-111a-1</strain>
    </source>
</reference>
<dbReference type="InterPro" id="IPR008753">
    <property type="entry name" value="Peptidase_M13_N"/>
</dbReference>
<dbReference type="GO" id="GO:0016485">
    <property type="term" value="P:protein processing"/>
    <property type="evidence" value="ECO:0007669"/>
    <property type="project" value="TreeGrafter"/>
</dbReference>